<dbReference type="EMBL" id="JBHSMH010000030">
    <property type="protein sequence ID" value="MFC5469307.1"/>
    <property type="molecule type" value="Genomic_DNA"/>
</dbReference>
<name>A0ABW0LWF0_9BACL</name>
<dbReference type="EC" id="1.-.-.-" evidence="1"/>
<evidence type="ECO:0000313" key="2">
    <source>
        <dbReference type="Proteomes" id="UP001596105"/>
    </source>
</evidence>
<sequence length="151" mass="17141">MDALLKWIDKSAIMHLGTSSPGGIPLSNRVVGGYADRTDQQLTVFIPTKSSERVLLNLEQNKKVAVLLIDPEAYHSLLVKGLYLGMTDCSEEDYRIQDLYFLRMRRHSFPEKYYQINRKPALSLRIQITEAFDQTPGPDAGKRIVLTTEAQ</sequence>
<keyword evidence="1" id="KW-0560">Oxidoreductase</keyword>
<reference evidence="2" key="1">
    <citation type="journal article" date="2019" name="Int. J. Syst. Evol. Microbiol.">
        <title>The Global Catalogue of Microorganisms (GCM) 10K type strain sequencing project: providing services to taxonomists for standard genome sequencing and annotation.</title>
        <authorList>
            <consortium name="The Broad Institute Genomics Platform"/>
            <consortium name="The Broad Institute Genome Sequencing Center for Infectious Disease"/>
            <person name="Wu L."/>
            <person name="Ma J."/>
        </authorList>
    </citation>
    <scope>NUCLEOTIDE SEQUENCE [LARGE SCALE GENOMIC DNA]</scope>
    <source>
        <strain evidence="2">CCUG 57113</strain>
    </source>
</reference>
<evidence type="ECO:0000313" key="1">
    <source>
        <dbReference type="EMBL" id="MFC5469307.1"/>
    </source>
</evidence>
<keyword evidence="2" id="KW-1185">Reference proteome</keyword>
<dbReference type="GO" id="GO:0004733">
    <property type="term" value="F:pyridoxamine phosphate oxidase activity"/>
    <property type="evidence" value="ECO:0007669"/>
    <property type="project" value="UniProtKB-EC"/>
</dbReference>
<comment type="caution">
    <text evidence="1">The sequence shown here is derived from an EMBL/GenBank/DDBJ whole genome shotgun (WGS) entry which is preliminary data.</text>
</comment>
<dbReference type="EC" id="1.4.3.5" evidence="1"/>
<organism evidence="1 2">
    <name type="scientific">Cohnella suwonensis</name>
    <dbReference type="NCBI Taxonomy" id="696072"/>
    <lineage>
        <taxon>Bacteria</taxon>
        <taxon>Bacillati</taxon>
        <taxon>Bacillota</taxon>
        <taxon>Bacilli</taxon>
        <taxon>Bacillales</taxon>
        <taxon>Paenibacillaceae</taxon>
        <taxon>Cohnella</taxon>
    </lineage>
</organism>
<proteinExistence type="predicted"/>
<dbReference type="SUPFAM" id="SSF50475">
    <property type="entry name" value="FMN-binding split barrel"/>
    <property type="match status" value="1"/>
</dbReference>
<accession>A0ABW0LWF0</accession>
<dbReference type="RefSeq" id="WP_378082280.1">
    <property type="nucleotide sequence ID" value="NZ_JBHSMH010000030.1"/>
</dbReference>
<dbReference type="InterPro" id="IPR012349">
    <property type="entry name" value="Split_barrel_FMN-bd"/>
</dbReference>
<protein>
    <submittedName>
        <fullName evidence="1">Pyridoxamine 5'-phosphate oxidase family protein</fullName>
        <ecNumber evidence="1">1.-.-.-</ecNumber>
        <ecNumber evidence="1">1.4.3.5</ecNumber>
    </submittedName>
</protein>
<dbReference type="Proteomes" id="UP001596105">
    <property type="component" value="Unassembled WGS sequence"/>
</dbReference>
<gene>
    <name evidence="1" type="ORF">ACFPPD_11295</name>
</gene>
<dbReference type="Gene3D" id="2.30.110.10">
    <property type="entry name" value="Electron Transport, Fmn-binding Protein, Chain A"/>
    <property type="match status" value="1"/>
</dbReference>